<evidence type="ECO:0000313" key="10">
    <source>
        <dbReference type="EMBL" id="TGG36236.1"/>
    </source>
</evidence>
<evidence type="ECO:0000256" key="4">
    <source>
        <dbReference type="ARBA" id="ARBA00022801"/>
    </source>
</evidence>
<keyword evidence="8" id="KW-0732">Signal</keyword>
<name>A0A4Z0V340_9BACT</name>
<evidence type="ECO:0000256" key="1">
    <source>
        <dbReference type="ARBA" id="ARBA00006040"/>
    </source>
</evidence>
<dbReference type="GO" id="GO:0046872">
    <property type="term" value="F:metal ion binding"/>
    <property type="evidence" value="ECO:0007669"/>
    <property type="project" value="UniProtKB-UniRule"/>
</dbReference>
<dbReference type="GO" id="GO:0005829">
    <property type="term" value="C:cytosol"/>
    <property type="evidence" value="ECO:0007669"/>
    <property type="project" value="TreeGrafter"/>
</dbReference>
<proteinExistence type="inferred from homology"/>
<dbReference type="EMBL" id="SJSA01000002">
    <property type="protein sequence ID" value="TGG36236.1"/>
    <property type="molecule type" value="Genomic_DNA"/>
</dbReference>
<evidence type="ECO:0000259" key="9">
    <source>
        <dbReference type="Pfam" id="PF01432"/>
    </source>
</evidence>
<dbReference type="InterPro" id="IPR034005">
    <property type="entry name" value="M3A_DCP"/>
</dbReference>
<feature type="signal peptide" evidence="8">
    <location>
        <begin position="1"/>
        <end position="22"/>
    </location>
</feature>
<feature type="domain" description="Peptidase M3A/M3B catalytic" evidence="9">
    <location>
        <begin position="258"/>
        <end position="710"/>
    </location>
</feature>
<dbReference type="GeneID" id="82150156"/>
<comment type="similarity">
    <text evidence="1 7">Belongs to the peptidase M3 family.</text>
</comment>
<keyword evidence="2 7" id="KW-0645">Protease</keyword>
<evidence type="ECO:0000256" key="7">
    <source>
        <dbReference type="RuleBase" id="RU003435"/>
    </source>
</evidence>
<evidence type="ECO:0000313" key="11">
    <source>
        <dbReference type="Proteomes" id="UP000297635"/>
    </source>
</evidence>
<accession>A0A4Z0V340</accession>
<dbReference type="AlphaFoldDB" id="A0A4Z0V340"/>
<dbReference type="Proteomes" id="UP000297635">
    <property type="component" value="Unassembled WGS sequence"/>
</dbReference>
<dbReference type="Pfam" id="PF01432">
    <property type="entry name" value="Peptidase_M3"/>
    <property type="match status" value="1"/>
</dbReference>
<dbReference type="GO" id="GO:0004180">
    <property type="term" value="F:carboxypeptidase activity"/>
    <property type="evidence" value="ECO:0007669"/>
    <property type="project" value="TreeGrafter"/>
</dbReference>
<reference evidence="10 11" key="1">
    <citation type="submission" date="2019-02" db="EMBL/GenBank/DDBJ databases">
        <title>Isolation and identification of novel species under the genus Muribaculum.</title>
        <authorList>
            <person name="Miyake S."/>
            <person name="Ding Y."/>
            <person name="Low A."/>
            <person name="Soh M."/>
            <person name="Seedorf H."/>
        </authorList>
    </citation>
    <scope>NUCLEOTIDE SEQUENCE [LARGE SCALE GENOMIC DNA]</scope>
    <source>
        <strain evidence="10 11">TLL-A3</strain>
    </source>
</reference>
<comment type="caution">
    <text evidence="10">The sequence shown here is derived from an EMBL/GenBank/DDBJ whole genome shotgun (WGS) entry which is preliminary data.</text>
</comment>
<comment type="cofactor">
    <cofactor evidence="7">
        <name>Zn(2+)</name>
        <dbReference type="ChEBI" id="CHEBI:29105"/>
    </cofactor>
    <text evidence="7">Binds 1 zinc ion.</text>
</comment>
<organism evidence="10 11">
    <name type="scientific">Duncaniella freteri</name>
    <dbReference type="NCBI Taxonomy" id="2530391"/>
    <lineage>
        <taxon>Bacteria</taxon>
        <taxon>Pseudomonadati</taxon>
        <taxon>Bacteroidota</taxon>
        <taxon>Bacteroidia</taxon>
        <taxon>Bacteroidales</taxon>
        <taxon>Muribaculaceae</taxon>
        <taxon>Duncaniella</taxon>
    </lineage>
</organism>
<feature type="chain" id="PRO_5021334220" evidence="8">
    <location>
        <begin position="23"/>
        <end position="712"/>
    </location>
</feature>
<dbReference type="InterPro" id="IPR045090">
    <property type="entry name" value="Pept_M3A_M3B"/>
</dbReference>
<dbReference type="Gene3D" id="3.40.390.10">
    <property type="entry name" value="Collagenase (Catalytic Domain)"/>
    <property type="match status" value="1"/>
</dbReference>
<evidence type="ECO:0000256" key="2">
    <source>
        <dbReference type="ARBA" id="ARBA00022670"/>
    </source>
</evidence>
<dbReference type="FunFam" id="3.40.390.10:FF:000009">
    <property type="entry name" value="Oligopeptidase A"/>
    <property type="match status" value="1"/>
</dbReference>
<sequence length="712" mass="79868">MKPVKLAARIALSLGIAASATAITMTSCTEQRANPFMEPYGTKYDIPPFESILYSDYLPAVEKGIAEKKAEIKAIAENPEEPTFENTIMAMEKSGQLLSRVTRVFGALNESDGTPEIQELSETIFPMVSSASDEILMDPKLFARVKSLYDRRDSLNLEPNQVRAIELSYKSFVRNGALLSDADKSQLMDINKQLTDLYLKFNKNLLSATNEFELVVENEADLAGIPAGIVATAAEEAKARGKEGKWVFTLHAPSRLPVLKYADSRDIREKMYNGYINLASAAPYDNRPIIGEIVKLRARKADILGFKDFASYMTDNVMAKTPEAANELLMKIWAPAVKRANEEVAEMTEYAKAEGKDITIKPWDYYYYAEKVRTKKYNLDENEVSAYFSLDNVRKGIFTLAEKLYGVKFTEMPDAPKYNPEVTVYDVTDIKSGEHVAVFMTDYFPRATKRQGAWMDELKGSSVDPDGTVERPIIFNVGNFTRPTSDTPALLTLDEVETMFHEFGHGLHGMLSRAKLRSQSGTNVDRDFVELPSQITEHWAMEPELLKDFAFHYKTGEVIPNELVEKLQAASTHNQGFTTTELAGASLLDLAWGAYKPADGETVDVDAFEKQVAEKLGMPSEIAYRYRSPYFKHVFGSDGYASGYYTYLWAEVLDADGFELFAEKGIFDPETARSFKENILEMGGSEDPMKLFVRFRGHEPSVDALLRNRGLI</sequence>
<evidence type="ECO:0000256" key="3">
    <source>
        <dbReference type="ARBA" id="ARBA00022723"/>
    </source>
</evidence>
<dbReference type="PANTHER" id="PTHR43660">
    <property type="entry name" value="DIPEPTIDYL CARBOXYPEPTIDASE"/>
    <property type="match status" value="1"/>
</dbReference>
<dbReference type="CDD" id="cd06456">
    <property type="entry name" value="M3A_DCP"/>
    <property type="match status" value="1"/>
</dbReference>
<protein>
    <submittedName>
        <fullName evidence="10">M3 family peptidase</fullName>
    </submittedName>
</protein>
<dbReference type="PANTHER" id="PTHR43660:SF1">
    <property type="entry name" value="DIPEPTIDYL CARBOXYPEPTIDASE"/>
    <property type="match status" value="1"/>
</dbReference>
<keyword evidence="5 7" id="KW-0862">Zinc</keyword>
<evidence type="ECO:0000256" key="8">
    <source>
        <dbReference type="SAM" id="SignalP"/>
    </source>
</evidence>
<dbReference type="SUPFAM" id="SSF55486">
    <property type="entry name" value="Metalloproteases ('zincins'), catalytic domain"/>
    <property type="match status" value="1"/>
</dbReference>
<dbReference type="RefSeq" id="WP_135471980.1">
    <property type="nucleotide sequence ID" value="NZ_CASCNC010000007.1"/>
</dbReference>
<keyword evidence="3 7" id="KW-0479">Metal-binding</keyword>
<keyword evidence="11" id="KW-1185">Reference proteome</keyword>
<dbReference type="InterPro" id="IPR001567">
    <property type="entry name" value="Pept_M3A_M3B_dom"/>
</dbReference>
<dbReference type="InterPro" id="IPR024079">
    <property type="entry name" value="MetalloPept_cat_dom_sf"/>
</dbReference>
<gene>
    <name evidence="10" type="ORF">EZ315_10195</name>
</gene>
<keyword evidence="6 7" id="KW-0482">Metalloprotease</keyword>
<dbReference type="InterPro" id="IPR024077">
    <property type="entry name" value="Neurolysin/TOP_dom2"/>
</dbReference>
<evidence type="ECO:0000256" key="6">
    <source>
        <dbReference type="ARBA" id="ARBA00023049"/>
    </source>
</evidence>
<evidence type="ECO:0000256" key="5">
    <source>
        <dbReference type="ARBA" id="ARBA00022833"/>
    </source>
</evidence>
<dbReference type="Gene3D" id="1.10.1370.10">
    <property type="entry name" value="Neurolysin, domain 3"/>
    <property type="match status" value="1"/>
</dbReference>
<dbReference type="GO" id="GO:0006508">
    <property type="term" value="P:proteolysis"/>
    <property type="evidence" value="ECO:0007669"/>
    <property type="project" value="UniProtKB-KW"/>
</dbReference>
<keyword evidence="4 7" id="KW-0378">Hydrolase</keyword>
<dbReference type="PROSITE" id="PS51257">
    <property type="entry name" value="PROKAR_LIPOPROTEIN"/>
    <property type="match status" value="1"/>
</dbReference>
<dbReference type="GO" id="GO:0004222">
    <property type="term" value="F:metalloendopeptidase activity"/>
    <property type="evidence" value="ECO:0007669"/>
    <property type="project" value="InterPro"/>
</dbReference>